<dbReference type="SUPFAM" id="SSF141091">
    <property type="entry name" value="L21p-like"/>
    <property type="match status" value="1"/>
</dbReference>
<dbReference type="eggNOG" id="COG0261">
    <property type="taxonomic scope" value="Bacteria"/>
</dbReference>
<keyword evidence="4 5" id="KW-0699">rRNA-binding</keyword>
<dbReference type="InterPro" id="IPR001787">
    <property type="entry name" value="Ribosomal_bL21"/>
</dbReference>
<keyword evidence="4 5" id="KW-0694">RNA-binding</keyword>
<dbReference type="GO" id="GO:0019843">
    <property type="term" value="F:rRNA binding"/>
    <property type="evidence" value="ECO:0007669"/>
    <property type="project" value="UniProtKB-UniRule"/>
</dbReference>
<dbReference type="GO" id="GO:0005737">
    <property type="term" value="C:cytoplasm"/>
    <property type="evidence" value="ECO:0007669"/>
    <property type="project" value="UniProtKB-ARBA"/>
</dbReference>
<dbReference type="GO" id="GO:0003735">
    <property type="term" value="F:structural constituent of ribosome"/>
    <property type="evidence" value="ECO:0007669"/>
    <property type="project" value="InterPro"/>
</dbReference>
<sequence>MYAIVKTGGKQYRVEEGQTLLVEKLAADEGATVPLQPLLYRGDDDILDGEDLAKVTVEAKIVAHERGPKLRVVKFKPKRGYKRRNGHRQDLTRIQITTIKAGARRAARRTEEAA</sequence>
<dbReference type="NCBIfam" id="TIGR00061">
    <property type="entry name" value="L21"/>
    <property type="match status" value="1"/>
</dbReference>
<dbReference type="OrthoDB" id="9813334at2"/>
<evidence type="ECO:0000313" key="6">
    <source>
        <dbReference type="EMBL" id="ADB51083.1"/>
    </source>
</evidence>
<dbReference type="KEGG" id="cwo:Cwoe_2664"/>
<dbReference type="InterPro" id="IPR036164">
    <property type="entry name" value="bL21-like_sf"/>
</dbReference>
<dbReference type="Pfam" id="PF00829">
    <property type="entry name" value="Ribosomal_L21p"/>
    <property type="match status" value="1"/>
</dbReference>
<evidence type="ECO:0000256" key="4">
    <source>
        <dbReference type="HAMAP-Rule" id="MF_01363"/>
    </source>
</evidence>
<dbReference type="Proteomes" id="UP000008229">
    <property type="component" value="Chromosome"/>
</dbReference>
<comment type="subunit">
    <text evidence="4">Part of the 50S ribosomal subunit. Contacts protein L20.</text>
</comment>
<dbReference type="GO" id="GO:0005840">
    <property type="term" value="C:ribosome"/>
    <property type="evidence" value="ECO:0007669"/>
    <property type="project" value="UniProtKB-KW"/>
</dbReference>
<dbReference type="PANTHER" id="PTHR21349">
    <property type="entry name" value="50S RIBOSOMAL PROTEIN L21"/>
    <property type="match status" value="1"/>
</dbReference>
<evidence type="ECO:0000256" key="1">
    <source>
        <dbReference type="ARBA" id="ARBA00008563"/>
    </source>
</evidence>
<keyword evidence="3 4" id="KW-0687">Ribonucleoprotein</keyword>
<dbReference type="HOGENOM" id="CLU_061463_3_0_11"/>
<dbReference type="EMBL" id="CP001854">
    <property type="protein sequence ID" value="ADB51083.1"/>
    <property type="molecule type" value="Genomic_DNA"/>
</dbReference>
<gene>
    <name evidence="4" type="primary">rplU</name>
    <name evidence="6" type="ordered locus">Cwoe_2664</name>
</gene>
<keyword evidence="7" id="KW-1185">Reference proteome</keyword>
<keyword evidence="2 4" id="KW-0689">Ribosomal protein</keyword>
<protein>
    <recommendedName>
        <fullName evidence="4">Large ribosomal subunit protein bL21</fullName>
    </recommendedName>
</protein>
<dbReference type="HAMAP" id="MF_01363">
    <property type="entry name" value="Ribosomal_bL21"/>
    <property type="match status" value="1"/>
</dbReference>
<reference evidence="6 7" key="1">
    <citation type="journal article" date="2010" name="Stand. Genomic Sci.">
        <title>Complete genome sequence of Conexibacter woesei type strain (ID131577).</title>
        <authorList>
            <person name="Pukall R."/>
            <person name="Lapidus A."/>
            <person name="Glavina Del Rio T."/>
            <person name="Copeland A."/>
            <person name="Tice H."/>
            <person name="Cheng J.-F."/>
            <person name="Lucas S."/>
            <person name="Chen F."/>
            <person name="Nolan M."/>
            <person name="Bruce D."/>
            <person name="Goodwin L."/>
            <person name="Pitluck S."/>
            <person name="Mavromatis K."/>
            <person name="Ivanova N."/>
            <person name="Ovchinnikova G."/>
            <person name="Pati A."/>
            <person name="Chen A."/>
            <person name="Palaniappan K."/>
            <person name="Land M."/>
            <person name="Hauser L."/>
            <person name="Chang Y.-J."/>
            <person name="Jeffries C.D."/>
            <person name="Chain P."/>
            <person name="Meincke L."/>
            <person name="Sims D."/>
            <person name="Brettin T."/>
            <person name="Detter J.C."/>
            <person name="Rohde M."/>
            <person name="Goeker M."/>
            <person name="Bristow J."/>
            <person name="Eisen J.A."/>
            <person name="Markowitz V."/>
            <person name="Kyrpides N.C."/>
            <person name="Klenk H.-P."/>
            <person name="Hugenholtz P."/>
        </authorList>
    </citation>
    <scope>NUCLEOTIDE SEQUENCE [LARGE SCALE GENOMIC DNA]</scope>
    <source>
        <strain evidence="7">DSM 14684 / CIP 108061 / JCM 11494 / NBRC 100937 / ID131577</strain>
    </source>
</reference>
<reference evidence="7" key="2">
    <citation type="submission" date="2010-01" db="EMBL/GenBank/DDBJ databases">
        <title>The complete genome of Conexibacter woesei DSM 14684.</title>
        <authorList>
            <consortium name="US DOE Joint Genome Institute (JGI-PGF)"/>
            <person name="Lucas S."/>
            <person name="Copeland A."/>
            <person name="Lapidus A."/>
            <person name="Glavina del Rio T."/>
            <person name="Dalin E."/>
            <person name="Tice H."/>
            <person name="Bruce D."/>
            <person name="Goodwin L."/>
            <person name="Pitluck S."/>
            <person name="Kyrpides N."/>
            <person name="Mavromatis K."/>
            <person name="Ivanova N."/>
            <person name="Mikhailova N."/>
            <person name="Chertkov O."/>
            <person name="Brettin T."/>
            <person name="Detter J.C."/>
            <person name="Han C."/>
            <person name="Larimer F."/>
            <person name="Land M."/>
            <person name="Hauser L."/>
            <person name="Markowitz V."/>
            <person name="Cheng J.-F."/>
            <person name="Hugenholtz P."/>
            <person name="Woyke T."/>
            <person name="Wu D."/>
            <person name="Pukall R."/>
            <person name="Steenblock K."/>
            <person name="Schneider S."/>
            <person name="Klenk H.-P."/>
            <person name="Eisen J.A."/>
        </authorList>
    </citation>
    <scope>NUCLEOTIDE SEQUENCE [LARGE SCALE GENOMIC DNA]</scope>
    <source>
        <strain evidence="7">DSM 14684 / CIP 108061 / JCM 11494 / NBRC 100937 / ID131577</strain>
    </source>
</reference>
<dbReference type="RefSeq" id="WP_012934134.1">
    <property type="nucleotide sequence ID" value="NC_013739.1"/>
</dbReference>
<dbReference type="InterPro" id="IPR028909">
    <property type="entry name" value="bL21-like"/>
</dbReference>
<comment type="similarity">
    <text evidence="1 4 5">Belongs to the bacterial ribosomal protein bL21 family.</text>
</comment>
<dbReference type="STRING" id="469383.Cwoe_2664"/>
<evidence type="ECO:0000256" key="2">
    <source>
        <dbReference type="ARBA" id="ARBA00022980"/>
    </source>
</evidence>
<organism evidence="6 7">
    <name type="scientific">Conexibacter woesei (strain DSM 14684 / CCUG 47730 / CIP 108061 / JCM 11494 / NBRC 100937 / ID131577)</name>
    <dbReference type="NCBI Taxonomy" id="469383"/>
    <lineage>
        <taxon>Bacteria</taxon>
        <taxon>Bacillati</taxon>
        <taxon>Actinomycetota</taxon>
        <taxon>Thermoleophilia</taxon>
        <taxon>Solirubrobacterales</taxon>
        <taxon>Conexibacteraceae</taxon>
        <taxon>Conexibacter</taxon>
    </lineage>
</organism>
<evidence type="ECO:0000313" key="7">
    <source>
        <dbReference type="Proteomes" id="UP000008229"/>
    </source>
</evidence>
<dbReference type="PANTHER" id="PTHR21349:SF0">
    <property type="entry name" value="LARGE RIBOSOMAL SUBUNIT PROTEIN BL21M"/>
    <property type="match status" value="1"/>
</dbReference>
<evidence type="ECO:0000256" key="5">
    <source>
        <dbReference type="RuleBase" id="RU000562"/>
    </source>
</evidence>
<dbReference type="GO" id="GO:1990904">
    <property type="term" value="C:ribonucleoprotein complex"/>
    <property type="evidence" value="ECO:0007669"/>
    <property type="project" value="UniProtKB-KW"/>
</dbReference>
<evidence type="ECO:0000256" key="3">
    <source>
        <dbReference type="ARBA" id="ARBA00023274"/>
    </source>
</evidence>
<comment type="function">
    <text evidence="4 5">This protein binds to 23S rRNA in the presence of protein L20.</text>
</comment>
<dbReference type="GO" id="GO:0006412">
    <property type="term" value="P:translation"/>
    <property type="evidence" value="ECO:0007669"/>
    <property type="project" value="UniProtKB-UniRule"/>
</dbReference>
<proteinExistence type="inferred from homology"/>
<dbReference type="AlphaFoldDB" id="D3F9M1"/>
<name>D3F9M1_CONWI</name>
<accession>D3F9M1</accession>